<keyword evidence="4" id="KW-1185">Reference proteome</keyword>
<dbReference type="InterPro" id="IPR036869">
    <property type="entry name" value="J_dom_sf"/>
</dbReference>
<dbReference type="SMART" id="SM00271">
    <property type="entry name" value="DnaJ"/>
    <property type="match status" value="1"/>
</dbReference>
<evidence type="ECO:0000313" key="3">
    <source>
        <dbReference type="EMBL" id="KAF9595936.1"/>
    </source>
</evidence>
<protein>
    <recommendedName>
        <fullName evidence="2">J domain-containing protein</fullName>
    </recommendedName>
</protein>
<dbReference type="Gene3D" id="2.60.260.20">
    <property type="entry name" value="Urease metallochaperone UreE, N-terminal domain"/>
    <property type="match status" value="1"/>
</dbReference>
<dbReference type="Pfam" id="PF00226">
    <property type="entry name" value="DnaJ"/>
    <property type="match status" value="1"/>
</dbReference>
<feature type="region of interest" description="Disordered" evidence="1">
    <location>
        <begin position="100"/>
        <end position="123"/>
    </location>
</feature>
<dbReference type="InterPro" id="IPR001623">
    <property type="entry name" value="DnaJ_domain"/>
</dbReference>
<dbReference type="GO" id="GO:0006457">
    <property type="term" value="P:protein folding"/>
    <property type="evidence" value="ECO:0007669"/>
    <property type="project" value="InterPro"/>
</dbReference>
<dbReference type="PANTHER" id="PTHR43888">
    <property type="entry name" value="DNAJ-LIKE-2, ISOFORM A-RELATED"/>
    <property type="match status" value="1"/>
</dbReference>
<comment type="caution">
    <text evidence="3">The sequence shown here is derived from an EMBL/GenBank/DDBJ whole genome shotgun (WGS) entry which is preliminary data.</text>
</comment>
<reference evidence="3 4" key="1">
    <citation type="submission" date="2020-10" db="EMBL/GenBank/DDBJ databases">
        <title>The Coptis chinensis genome and diversification of protoberbering-type alkaloids.</title>
        <authorList>
            <person name="Wang B."/>
            <person name="Shu S."/>
            <person name="Song C."/>
            <person name="Liu Y."/>
        </authorList>
    </citation>
    <scope>NUCLEOTIDE SEQUENCE [LARGE SCALE GENOMIC DNA]</scope>
    <source>
        <strain evidence="3">HL-2020</strain>
        <tissue evidence="3">Leaf</tissue>
    </source>
</reference>
<dbReference type="GO" id="GO:0030544">
    <property type="term" value="F:Hsp70 protein binding"/>
    <property type="evidence" value="ECO:0007669"/>
    <property type="project" value="InterPro"/>
</dbReference>
<gene>
    <name evidence="3" type="ORF">IFM89_006217</name>
</gene>
<dbReference type="PROSITE" id="PS00636">
    <property type="entry name" value="DNAJ_1"/>
    <property type="match status" value="1"/>
</dbReference>
<dbReference type="InterPro" id="IPR018253">
    <property type="entry name" value="DnaJ_domain_CS"/>
</dbReference>
<dbReference type="EMBL" id="JADFTS010000007">
    <property type="protein sequence ID" value="KAF9595936.1"/>
    <property type="molecule type" value="Genomic_DNA"/>
</dbReference>
<dbReference type="CDD" id="cd06257">
    <property type="entry name" value="DnaJ"/>
    <property type="match status" value="1"/>
</dbReference>
<dbReference type="Gene3D" id="1.10.287.110">
    <property type="entry name" value="DnaJ domain"/>
    <property type="match status" value="1"/>
</dbReference>
<evidence type="ECO:0000259" key="2">
    <source>
        <dbReference type="PROSITE" id="PS50076"/>
    </source>
</evidence>
<name>A0A835H9T2_9MAGN</name>
<feature type="domain" description="J" evidence="2">
    <location>
        <begin position="14"/>
        <end position="75"/>
    </location>
</feature>
<dbReference type="SUPFAM" id="SSF49493">
    <property type="entry name" value="HSP40/DnaJ peptide-binding domain"/>
    <property type="match status" value="1"/>
</dbReference>
<dbReference type="AlphaFoldDB" id="A0A835H9T2"/>
<accession>A0A835H9T2</accession>
<dbReference type="InterPro" id="IPR044713">
    <property type="entry name" value="DNJA1/2-like"/>
</dbReference>
<evidence type="ECO:0000256" key="1">
    <source>
        <dbReference type="SAM" id="MobiDB-lite"/>
    </source>
</evidence>
<dbReference type="PRINTS" id="PR00625">
    <property type="entry name" value="JDOMAIN"/>
</dbReference>
<dbReference type="SUPFAM" id="SSF46565">
    <property type="entry name" value="Chaperone J-domain"/>
    <property type="match status" value="1"/>
</dbReference>
<dbReference type="Proteomes" id="UP000631114">
    <property type="component" value="Unassembled WGS sequence"/>
</dbReference>
<dbReference type="InterPro" id="IPR008971">
    <property type="entry name" value="HSP40/DnaJ_pept-bd"/>
</dbReference>
<evidence type="ECO:0000313" key="4">
    <source>
        <dbReference type="Proteomes" id="UP000631114"/>
    </source>
</evidence>
<organism evidence="3 4">
    <name type="scientific">Coptis chinensis</name>
    <dbReference type="NCBI Taxonomy" id="261450"/>
    <lineage>
        <taxon>Eukaryota</taxon>
        <taxon>Viridiplantae</taxon>
        <taxon>Streptophyta</taxon>
        <taxon>Embryophyta</taxon>
        <taxon>Tracheophyta</taxon>
        <taxon>Spermatophyta</taxon>
        <taxon>Magnoliopsida</taxon>
        <taxon>Ranunculales</taxon>
        <taxon>Ranunculaceae</taxon>
        <taxon>Coptidoideae</taxon>
        <taxon>Coptis</taxon>
    </lineage>
</organism>
<proteinExistence type="predicted"/>
<sequence>MFGRGAAKKSDNTKYYKLLGVSKYALQDDLENAYRKAAIKNHPDNGGDPEKFKNISQAYEVLSDPEKRELYDQYGEDTLKEGGFSGGGGGHDPFDNFSSFFSDSSPFGGSGSSRGRRQRRGEDVIYPLKVTLEDLYNGKCKNLSLSRNILCSKCNG</sequence>
<dbReference type="PROSITE" id="PS50076">
    <property type="entry name" value="DNAJ_2"/>
    <property type="match status" value="1"/>
</dbReference>
<dbReference type="GO" id="GO:0051082">
    <property type="term" value="F:unfolded protein binding"/>
    <property type="evidence" value="ECO:0007669"/>
    <property type="project" value="InterPro"/>
</dbReference>
<dbReference type="OrthoDB" id="1933851at2759"/>